<accession>M5NYX3</accession>
<dbReference type="InterPro" id="IPR050490">
    <property type="entry name" value="Bact_solute-bd_prot1"/>
</dbReference>
<keyword evidence="4" id="KW-0449">Lipoprotein</keyword>
<feature type="signal peptide" evidence="3">
    <location>
        <begin position="1"/>
        <end position="18"/>
    </location>
</feature>
<dbReference type="PATRIC" id="fig|1274524.3.peg.3253"/>
<sequence length="420" mass="47102">MKKRYVFLIAAIIGMLLASGCSGFQSSGADSGKITLKLFHRWPKEPEKSFFEEAVKEFEDSHPDISIQTEAVLNDSYKDKIKVMLGTSQPPDIYFSWSDEFAKKIIRGGRALDLTSYYQDDQTWSSQLLTSQIEPFSDGGKTYGVPWQMASKEFFYNRDIFKKLKLSPPKTWDELIDASKVLKENGYTPVAFGAKATWAISHYIGTLNQRLVDEKTREKDYHTKNASFTDKGYIEALAKFQELSPYFTKHVNSVDHEYVRQQFKSGKAGMIYAETSEIKLVNGAVNLGLFPFPDIAGQKGSSDMLTGAPEGFMISSKTKHPKEAMAFLKFLTSKQMGEKLVKDVGKFSPVKGTANKGNADDNQLEAVESLNKAKGMVAWFDMDADPEIVDAYLTNVQKMLEGDMTPEQVMKDVQKAAKSK</sequence>
<dbReference type="Proteomes" id="UP000011907">
    <property type="component" value="Unassembled WGS sequence"/>
</dbReference>
<dbReference type="STRING" id="1274524.BSONL12_15069"/>
<evidence type="ECO:0000256" key="3">
    <source>
        <dbReference type="SAM" id="SignalP"/>
    </source>
</evidence>
<dbReference type="PROSITE" id="PS51257">
    <property type="entry name" value="PROKAR_LIPOPROTEIN"/>
    <property type="match status" value="1"/>
</dbReference>
<protein>
    <submittedName>
        <fullName evidence="4">Fructose amino acid-binding lipoprotein</fullName>
    </submittedName>
</protein>
<dbReference type="AlphaFoldDB" id="M5NYX3"/>
<keyword evidence="3" id="KW-0732">Signal</keyword>
<dbReference type="GeneID" id="92854977"/>
<dbReference type="InterPro" id="IPR006059">
    <property type="entry name" value="SBP"/>
</dbReference>
<feature type="chain" id="PRO_5039505158" evidence="3">
    <location>
        <begin position="19"/>
        <end position="420"/>
    </location>
</feature>
<dbReference type="OrthoDB" id="9798191at2"/>
<evidence type="ECO:0000313" key="5">
    <source>
        <dbReference type="Proteomes" id="UP000011907"/>
    </source>
</evidence>
<dbReference type="Gene3D" id="3.40.190.10">
    <property type="entry name" value="Periplasmic binding protein-like II"/>
    <property type="match status" value="2"/>
</dbReference>
<comment type="caution">
    <text evidence="4">The sequence shown here is derived from an EMBL/GenBank/DDBJ whole genome shotgun (WGS) entry which is preliminary data.</text>
</comment>
<dbReference type="Pfam" id="PF01547">
    <property type="entry name" value="SBP_bac_1"/>
    <property type="match status" value="1"/>
</dbReference>
<proteinExistence type="inferred from homology"/>
<dbReference type="EMBL" id="AOFM01000009">
    <property type="protein sequence ID" value="EME73066.1"/>
    <property type="molecule type" value="Genomic_DNA"/>
</dbReference>
<evidence type="ECO:0000313" key="4">
    <source>
        <dbReference type="EMBL" id="EME73066.1"/>
    </source>
</evidence>
<dbReference type="PANTHER" id="PTHR43649:SF29">
    <property type="entry name" value="OSMOPROTECTIVE COMPOUNDS-BINDING PROTEIN GGTB"/>
    <property type="match status" value="1"/>
</dbReference>
<dbReference type="RefSeq" id="WP_006638980.1">
    <property type="nucleotide sequence ID" value="NZ_AOFM01000009.1"/>
</dbReference>
<comment type="similarity">
    <text evidence="1">Belongs to the bacterial solute-binding protein 1 family.</text>
</comment>
<gene>
    <name evidence="4" type="ORF">BSONL12_15069</name>
</gene>
<dbReference type="SUPFAM" id="SSF53850">
    <property type="entry name" value="Periplasmic binding protein-like II"/>
    <property type="match status" value="1"/>
</dbReference>
<keyword evidence="2" id="KW-0813">Transport</keyword>
<evidence type="ECO:0000256" key="1">
    <source>
        <dbReference type="ARBA" id="ARBA00008520"/>
    </source>
</evidence>
<name>M5NYX3_9BACI</name>
<organism evidence="4 5">
    <name type="scientific">Bacillus sonorensis L12</name>
    <dbReference type="NCBI Taxonomy" id="1274524"/>
    <lineage>
        <taxon>Bacteria</taxon>
        <taxon>Bacillati</taxon>
        <taxon>Bacillota</taxon>
        <taxon>Bacilli</taxon>
        <taxon>Bacillales</taxon>
        <taxon>Bacillaceae</taxon>
        <taxon>Bacillus</taxon>
    </lineage>
</organism>
<dbReference type="PANTHER" id="PTHR43649">
    <property type="entry name" value="ARABINOSE-BINDING PROTEIN-RELATED"/>
    <property type="match status" value="1"/>
</dbReference>
<reference evidence="4 5" key="1">
    <citation type="journal article" date="2013" name="Genome Announc.">
        <title>Draft Whole-Genome Sequence of Bacillus sonorensis Strain L12, a Source of Nonribosomal Lipopeptides.</title>
        <authorList>
            <person name="Adimpong D.B."/>
            <person name="Sorensen K.I."/>
            <person name="Nielsen D.S."/>
            <person name="Thorsen L."/>
            <person name="Rasmussen T.B."/>
            <person name="Derkx P.M."/>
            <person name="Jespersen L."/>
        </authorList>
    </citation>
    <scope>NUCLEOTIDE SEQUENCE [LARGE SCALE GENOMIC DNA]</scope>
    <source>
        <strain evidence="4 5">L12</strain>
    </source>
</reference>
<evidence type="ECO:0000256" key="2">
    <source>
        <dbReference type="ARBA" id="ARBA00022448"/>
    </source>
</evidence>
<dbReference type="eggNOG" id="COG1653">
    <property type="taxonomic scope" value="Bacteria"/>
</dbReference>